<dbReference type="KEGG" id="jde:Jden_2333"/>
<dbReference type="AlphaFoldDB" id="C7R280"/>
<sequence>MAQAIIFNKTGNTTNYTAQVTIVEGFPQKTIAAFKIIVVNGGAQGLTIKDLESNETIWTGKTERPMNTQDVKNFVKEITRN</sequence>
<dbReference type="RefSeq" id="WP_015772580.1">
    <property type="nucleotide sequence ID" value="NC_013174.1"/>
</dbReference>
<dbReference type="EMBL" id="CP001706">
    <property type="protein sequence ID" value="ACV09968.1"/>
    <property type="molecule type" value="Genomic_DNA"/>
</dbReference>
<gene>
    <name evidence="1" type="ordered locus">Jden_2333</name>
</gene>
<name>C7R280_JONDD</name>
<organism evidence="1 2">
    <name type="scientific">Jonesia denitrificans (strain ATCC 14870 / DSM 20603 / BCRC 15368 / CIP 55.134 / JCM 11481 / NBRC 15587 / NCTC 10816 / Prevot 55134)</name>
    <name type="common">Listeria denitrificans</name>
    <dbReference type="NCBI Taxonomy" id="471856"/>
    <lineage>
        <taxon>Bacteria</taxon>
        <taxon>Bacillati</taxon>
        <taxon>Actinomycetota</taxon>
        <taxon>Actinomycetes</taxon>
        <taxon>Micrococcales</taxon>
        <taxon>Jonesiaceae</taxon>
        <taxon>Jonesia</taxon>
    </lineage>
</organism>
<dbReference type="HOGENOM" id="CLU_2569265_0_0_11"/>
<dbReference type="Proteomes" id="UP000000628">
    <property type="component" value="Chromosome"/>
</dbReference>
<keyword evidence="2" id="KW-1185">Reference proteome</keyword>
<evidence type="ECO:0000313" key="2">
    <source>
        <dbReference type="Proteomes" id="UP000000628"/>
    </source>
</evidence>
<dbReference type="STRING" id="471856.Jden_2333"/>
<reference evidence="1 2" key="1">
    <citation type="journal article" date="2009" name="Stand. Genomic Sci.">
        <title>Complete genome sequence of Jonesia denitrificans type strain (Prevot 55134).</title>
        <authorList>
            <person name="Pukall R."/>
            <person name="Gehrich-Schroter G."/>
            <person name="Lapidus A."/>
            <person name="Nolan M."/>
            <person name="Glavina Del Rio T."/>
            <person name="Lucas S."/>
            <person name="Chen F."/>
            <person name="Tice H."/>
            <person name="Pitluck S."/>
            <person name="Cheng J.F."/>
            <person name="Copeland A."/>
            <person name="Saunders E."/>
            <person name="Brettin T."/>
            <person name="Detter J.C."/>
            <person name="Bruce D."/>
            <person name="Goodwin L."/>
            <person name="Pati A."/>
            <person name="Ivanova N."/>
            <person name="Mavromatis K."/>
            <person name="Ovchinnikova G."/>
            <person name="Chen A."/>
            <person name="Palaniappan K."/>
            <person name="Land M."/>
            <person name="Hauser L."/>
            <person name="Chang Y.J."/>
            <person name="Jeffries C.D."/>
            <person name="Chain P."/>
            <person name="Goker M."/>
            <person name="Bristow J."/>
            <person name="Eisen J.A."/>
            <person name="Markowitz V."/>
            <person name="Hugenholtz P."/>
            <person name="Kyrpides N.C."/>
            <person name="Klenk H.P."/>
            <person name="Han C."/>
        </authorList>
    </citation>
    <scope>NUCLEOTIDE SEQUENCE [LARGE SCALE GENOMIC DNA]</scope>
    <source>
        <strain evidence="2">ATCC 14870 / DSM 20603 / BCRC 15368 / CIP 55.134 / JCM 11481 / NBRC 15587 / NCTC 10816 / Prevot 55134</strain>
    </source>
</reference>
<evidence type="ECO:0000313" key="1">
    <source>
        <dbReference type="EMBL" id="ACV09968.1"/>
    </source>
</evidence>
<protein>
    <submittedName>
        <fullName evidence="1">Uncharacterized protein</fullName>
    </submittedName>
</protein>
<proteinExistence type="predicted"/>
<accession>C7R280</accession>